<dbReference type="SMART" id="SM00387">
    <property type="entry name" value="HATPase_c"/>
    <property type="match status" value="1"/>
</dbReference>
<evidence type="ECO:0000256" key="8">
    <source>
        <dbReference type="ARBA" id="ARBA00022989"/>
    </source>
</evidence>
<keyword evidence="15" id="KW-1185">Reference proteome</keyword>
<dbReference type="InterPro" id="IPR005467">
    <property type="entry name" value="His_kinase_dom"/>
</dbReference>
<dbReference type="OrthoDB" id="9804645at2"/>
<dbReference type="AlphaFoldDB" id="A0A437N0D6"/>
<dbReference type="SUPFAM" id="SSF55874">
    <property type="entry name" value="ATPase domain of HSP90 chaperone/DNA topoisomerase II/histidine kinase"/>
    <property type="match status" value="1"/>
</dbReference>
<evidence type="ECO:0000256" key="7">
    <source>
        <dbReference type="ARBA" id="ARBA00022777"/>
    </source>
</evidence>
<feature type="domain" description="Histidine kinase" evidence="12">
    <location>
        <begin position="143"/>
        <end position="352"/>
    </location>
</feature>
<dbReference type="GO" id="GO:0005886">
    <property type="term" value="C:plasma membrane"/>
    <property type="evidence" value="ECO:0007669"/>
    <property type="project" value="TreeGrafter"/>
</dbReference>
<feature type="transmembrane region" description="Helical" evidence="11">
    <location>
        <begin position="54"/>
        <end position="77"/>
    </location>
</feature>
<evidence type="ECO:0000256" key="10">
    <source>
        <dbReference type="ARBA" id="ARBA00023136"/>
    </source>
</evidence>
<dbReference type="Pfam" id="PF00672">
    <property type="entry name" value="HAMP"/>
    <property type="match status" value="1"/>
</dbReference>
<dbReference type="InterPro" id="IPR036097">
    <property type="entry name" value="HisK_dim/P_sf"/>
</dbReference>
<evidence type="ECO:0000256" key="11">
    <source>
        <dbReference type="SAM" id="Phobius"/>
    </source>
</evidence>
<evidence type="ECO:0000256" key="1">
    <source>
        <dbReference type="ARBA" id="ARBA00000085"/>
    </source>
</evidence>
<dbReference type="PANTHER" id="PTHR45436:SF5">
    <property type="entry name" value="SENSOR HISTIDINE KINASE TRCS"/>
    <property type="match status" value="1"/>
</dbReference>
<evidence type="ECO:0000313" key="14">
    <source>
        <dbReference type="EMBL" id="RVU03386.1"/>
    </source>
</evidence>
<keyword evidence="6 11" id="KW-0812">Transmembrane</keyword>
<dbReference type="Pfam" id="PF02518">
    <property type="entry name" value="HATPase_c"/>
    <property type="match status" value="1"/>
</dbReference>
<evidence type="ECO:0000259" key="13">
    <source>
        <dbReference type="PROSITE" id="PS50885"/>
    </source>
</evidence>
<feature type="domain" description="HAMP" evidence="13">
    <location>
        <begin position="83"/>
        <end position="135"/>
    </location>
</feature>
<dbReference type="EC" id="2.7.13.3" evidence="3"/>
<dbReference type="SMART" id="SM00304">
    <property type="entry name" value="HAMP"/>
    <property type="match status" value="1"/>
</dbReference>
<evidence type="ECO:0000256" key="6">
    <source>
        <dbReference type="ARBA" id="ARBA00022692"/>
    </source>
</evidence>
<keyword evidence="5" id="KW-0808">Transferase</keyword>
<keyword evidence="8 11" id="KW-1133">Transmembrane helix</keyword>
<reference evidence="14 15" key="1">
    <citation type="submission" date="2019-01" db="EMBL/GenBank/DDBJ databases">
        <authorList>
            <person name="Chen W.-M."/>
        </authorList>
    </citation>
    <scope>NUCLEOTIDE SEQUENCE [LARGE SCALE GENOMIC DNA]</scope>
    <source>
        <strain evidence="14 15">FSY-9</strain>
    </source>
</reference>
<dbReference type="Proteomes" id="UP000282837">
    <property type="component" value="Unassembled WGS sequence"/>
</dbReference>
<keyword evidence="4" id="KW-0597">Phosphoprotein</keyword>
<comment type="catalytic activity">
    <reaction evidence="1">
        <text>ATP + protein L-histidine = ADP + protein N-phospho-L-histidine.</text>
        <dbReference type="EC" id="2.7.13.3"/>
    </reaction>
</comment>
<keyword evidence="7" id="KW-0418">Kinase</keyword>
<dbReference type="PROSITE" id="PS50109">
    <property type="entry name" value="HIS_KIN"/>
    <property type="match status" value="1"/>
</dbReference>
<evidence type="ECO:0000256" key="2">
    <source>
        <dbReference type="ARBA" id="ARBA00004370"/>
    </source>
</evidence>
<comment type="caution">
    <text evidence="14">The sequence shown here is derived from an EMBL/GenBank/DDBJ whole genome shotgun (WGS) entry which is preliminary data.</text>
</comment>
<evidence type="ECO:0000256" key="4">
    <source>
        <dbReference type="ARBA" id="ARBA00022553"/>
    </source>
</evidence>
<evidence type="ECO:0000313" key="15">
    <source>
        <dbReference type="Proteomes" id="UP000282837"/>
    </source>
</evidence>
<dbReference type="SUPFAM" id="SSF158472">
    <property type="entry name" value="HAMP domain-like"/>
    <property type="match status" value="1"/>
</dbReference>
<dbReference type="InterPro" id="IPR003594">
    <property type="entry name" value="HATPase_dom"/>
</dbReference>
<dbReference type="SMART" id="SM00388">
    <property type="entry name" value="HisKA"/>
    <property type="match status" value="1"/>
</dbReference>
<dbReference type="Gene3D" id="6.10.340.10">
    <property type="match status" value="1"/>
</dbReference>
<dbReference type="Gene3D" id="1.10.287.130">
    <property type="match status" value="1"/>
</dbReference>
<dbReference type="InterPro" id="IPR003660">
    <property type="entry name" value="HAMP_dom"/>
</dbReference>
<dbReference type="CDD" id="cd00075">
    <property type="entry name" value="HATPase"/>
    <property type="match status" value="1"/>
</dbReference>
<dbReference type="GO" id="GO:0000155">
    <property type="term" value="F:phosphorelay sensor kinase activity"/>
    <property type="evidence" value="ECO:0007669"/>
    <property type="project" value="InterPro"/>
</dbReference>
<evidence type="ECO:0000259" key="12">
    <source>
        <dbReference type="PROSITE" id="PS50109"/>
    </source>
</evidence>
<accession>A0A437N0D6</accession>
<name>A0A437N0D6_9SPHN</name>
<sequence>MKIRFDLSRHLTLAMAAVAISTVLISFVVFYGVYTVAVWCAPQLFPPGFSALPSGWDLAIMGVVTIMGVGLGALIAARIARCIVEPMHAVGGAARKIADGDLSARAASKVKAPGETAMLLEDFNTMAGRLEKAAHDAVSWNAQIAHELRTPLTILKGRLQGVSDGVFIMDDALLRGLLTQVDGLARLVEDLRCVSLADIGRLELRLADVDIYAELQDWVVMMQPSVERFGFSLVLEGAPLRVRVDMERLRQALLALVDNALHYAMPCLLRLRIVSVGAGFAIHLADEGPGVPEDQRADLFRVFTRGDTAREAHRTGSGLGLAVVQAIAQAHGGRAEYKSISGVSEFVICCAG</sequence>
<proteinExistence type="predicted"/>
<dbReference type="InterPro" id="IPR004358">
    <property type="entry name" value="Sig_transdc_His_kin-like_C"/>
</dbReference>
<evidence type="ECO:0000256" key="3">
    <source>
        <dbReference type="ARBA" id="ARBA00012438"/>
    </source>
</evidence>
<dbReference type="InterPro" id="IPR036890">
    <property type="entry name" value="HATPase_C_sf"/>
</dbReference>
<comment type="subcellular location">
    <subcellularLocation>
        <location evidence="2">Membrane</location>
    </subcellularLocation>
</comment>
<dbReference type="CDD" id="cd00082">
    <property type="entry name" value="HisKA"/>
    <property type="match status" value="1"/>
</dbReference>
<dbReference type="SUPFAM" id="SSF47384">
    <property type="entry name" value="Homodimeric domain of signal transducing histidine kinase"/>
    <property type="match status" value="1"/>
</dbReference>
<protein>
    <recommendedName>
        <fullName evidence="3">histidine kinase</fullName>
        <ecNumber evidence="3">2.7.13.3</ecNumber>
    </recommendedName>
</protein>
<keyword evidence="9" id="KW-0902">Two-component regulatory system</keyword>
<dbReference type="Gene3D" id="3.30.565.10">
    <property type="entry name" value="Histidine kinase-like ATPase, C-terminal domain"/>
    <property type="match status" value="1"/>
</dbReference>
<dbReference type="EMBL" id="SACO01000016">
    <property type="protein sequence ID" value="RVU03386.1"/>
    <property type="molecule type" value="Genomic_DNA"/>
</dbReference>
<dbReference type="InterPro" id="IPR003661">
    <property type="entry name" value="HisK_dim/P_dom"/>
</dbReference>
<evidence type="ECO:0000256" key="9">
    <source>
        <dbReference type="ARBA" id="ARBA00023012"/>
    </source>
</evidence>
<evidence type="ECO:0000256" key="5">
    <source>
        <dbReference type="ARBA" id="ARBA00022679"/>
    </source>
</evidence>
<dbReference type="PRINTS" id="PR00344">
    <property type="entry name" value="BCTRLSENSOR"/>
</dbReference>
<feature type="transmembrane region" description="Helical" evidence="11">
    <location>
        <begin position="12"/>
        <end position="34"/>
    </location>
</feature>
<dbReference type="PROSITE" id="PS50885">
    <property type="entry name" value="HAMP"/>
    <property type="match status" value="1"/>
</dbReference>
<organism evidence="14 15">
    <name type="scientific">Novosphingobium umbonatum</name>
    <dbReference type="NCBI Taxonomy" id="1908524"/>
    <lineage>
        <taxon>Bacteria</taxon>
        <taxon>Pseudomonadati</taxon>
        <taxon>Pseudomonadota</taxon>
        <taxon>Alphaproteobacteria</taxon>
        <taxon>Sphingomonadales</taxon>
        <taxon>Sphingomonadaceae</taxon>
        <taxon>Novosphingobium</taxon>
    </lineage>
</organism>
<gene>
    <name evidence="14" type="ORF">EOE18_16335</name>
</gene>
<dbReference type="CDD" id="cd06225">
    <property type="entry name" value="HAMP"/>
    <property type="match status" value="1"/>
</dbReference>
<keyword evidence="10 11" id="KW-0472">Membrane</keyword>
<dbReference type="Pfam" id="PF00512">
    <property type="entry name" value="HisKA"/>
    <property type="match status" value="1"/>
</dbReference>
<dbReference type="RefSeq" id="WP_127711484.1">
    <property type="nucleotide sequence ID" value="NZ_SACO01000016.1"/>
</dbReference>
<dbReference type="InterPro" id="IPR050428">
    <property type="entry name" value="TCS_sensor_his_kinase"/>
</dbReference>
<dbReference type="PANTHER" id="PTHR45436">
    <property type="entry name" value="SENSOR HISTIDINE KINASE YKOH"/>
    <property type="match status" value="1"/>
</dbReference>